<keyword evidence="4 6" id="KW-1133">Transmembrane helix</keyword>
<keyword evidence="8" id="KW-1185">Reference proteome</keyword>
<feature type="transmembrane region" description="Helical" evidence="6">
    <location>
        <begin position="110"/>
        <end position="127"/>
    </location>
</feature>
<reference evidence="8" key="1">
    <citation type="journal article" date="2019" name="Int. J. Syst. Evol. Microbiol.">
        <title>The Global Catalogue of Microorganisms (GCM) 10K type strain sequencing project: providing services to taxonomists for standard genome sequencing and annotation.</title>
        <authorList>
            <consortium name="The Broad Institute Genomics Platform"/>
            <consortium name="The Broad Institute Genome Sequencing Center for Infectious Disease"/>
            <person name="Wu L."/>
            <person name="Ma J."/>
        </authorList>
    </citation>
    <scope>NUCLEOTIDE SEQUENCE [LARGE SCALE GENOMIC DNA]</scope>
    <source>
        <strain evidence="8">JCM 17106</strain>
    </source>
</reference>
<gene>
    <name evidence="7" type="ORF">GCM10022393_18510</name>
</gene>
<name>A0ABP6UH84_9FLAO</name>
<feature type="transmembrane region" description="Helical" evidence="6">
    <location>
        <begin position="12"/>
        <end position="30"/>
    </location>
</feature>
<sequence>MYMTAYLKLIKLDNLLLLVIAQLCIKYGFFDPFPVAITLDSFGITLLIIATLCIGAAGNIIIEIYDKEKFNGSELLNGSISEKSANRWFIILNVIGVLIGFYIANLIEKPEFSALFIISSGLFYLYASYLKELVVIKNFTIAVLISLSLLAVGIFDLLPAITDENRASQQVVFRIITDYTFFASTLILLREIIKDCYTIDTDHNAGLKTIPIILGKERTAKLVSGLTLIPIGMIVYYLYIYLFNNTYAVLYVLILLIAPLLYFMFKSWGAQIQKDFDLLSRTLKVILFLTSMFLLFYQFTILP</sequence>
<dbReference type="InterPro" id="IPR044878">
    <property type="entry name" value="UbiA_sf"/>
</dbReference>
<evidence type="ECO:0000256" key="4">
    <source>
        <dbReference type="ARBA" id="ARBA00022989"/>
    </source>
</evidence>
<accession>A0ABP6UH84</accession>
<dbReference type="Gene3D" id="1.20.120.1780">
    <property type="entry name" value="UbiA prenyltransferase"/>
    <property type="match status" value="1"/>
</dbReference>
<dbReference type="InterPro" id="IPR000537">
    <property type="entry name" value="UbiA_prenyltransferase"/>
</dbReference>
<keyword evidence="3 6" id="KW-0812">Transmembrane</keyword>
<feature type="transmembrane region" description="Helical" evidence="6">
    <location>
        <begin position="222"/>
        <end position="242"/>
    </location>
</feature>
<dbReference type="Proteomes" id="UP001500459">
    <property type="component" value="Unassembled WGS sequence"/>
</dbReference>
<dbReference type="PANTHER" id="PTHR42723">
    <property type="entry name" value="CHLOROPHYLL SYNTHASE"/>
    <property type="match status" value="1"/>
</dbReference>
<evidence type="ECO:0000256" key="3">
    <source>
        <dbReference type="ARBA" id="ARBA00022692"/>
    </source>
</evidence>
<evidence type="ECO:0000313" key="8">
    <source>
        <dbReference type="Proteomes" id="UP001500459"/>
    </source>
</evidence>
<feature type="transmembrane region" description="Helical" evidence="6">
    <location>
        <begin position="139"/>
        <end position="159"/>
    </location>
</feature>
<comment type="caution">
    <text evidence="7">The sequence shown here is derived from an EMBL/GenBank/DDBJ whole genome shotgun (WGS) entry which is preliminary data.</text>
</comment>
<evidence type="ECO:0000256" key="1">
    <source>
        <dbReference type="ARBA" id="ARBA00004141"/>
    </source>
</evidence>
<feature type="transmembrane region" description="Helical" evidence="6">
    <location>
        <begin position="85"/>
        <end position="104"/>
    </location>
</feature>
<dbReference type="InterPro" id="IPR050475">
    <property type="entry name" value="Prenyltransferase_related"/>
</dbReference>
<keyword evidence="2" id="KW-1003">Cell membrane</keyword>
<dbReference type="NCBIfam" id="NF009512">
    <property type="entry name" value="PRK12872.1-1"/>
    <property type="match status" value="1"/>
</dbReference>
<evidence type="ECO:0000256" key="6">
    <source>
        <dbReference type="SAM" id="Phobius"/>
    </source>
</evidence>
<dbReference type="Gene3D" id="1.10.357.140">
    <property type="entry name" value="UbiA prenyltransferase"/>
    <property type="match status" value="1"/>
</dbReference>
<evidence type="ECO:0000313" key="7">
    <source>
        <dbReference type="EMBL" id="GAA3508173.1"/>
    </source>
</evidence>
<evidence type="ECO:0000256" key="2">
    <source>
        <dbReference type="ARBA" id="ARBA00022475"/>
    </source>
</evidence>
<dbReference type="PANTHER" id="PTHR42723:SF1">
    <property type="entry name" value="CHLOROPHYLL SYNTHASE, CHLOROPLASTIC"/>
    <property type="match status" value="1"/>
</dbReference>
<proteinExistence type="predicted"/>
<feature type="transmembrane region" description="Helical" evidence="6">
    <location>
        <begin position="42"/>
        <end position="65"/>
    </location>
</feature>
<comment type="subcellular location">
    <subcellularLocation>
        <location evidence="1">Membrane</location>
        <topology evidence="1">Multi-pass membrane protein</topology>
    </subcellularLocation>
</comment>
<dbReference type="EMBL" id="BAABCW010000006">
    <property type="protein sequence ID" value="GAA3508173.1"/>
    <property type="molecule type" value="Genomic_DNA"/>
</dbReference>
<keyword evidence="5 6" id="KW-0472">Membrane</keyword>
<dbReference type="Pfam" id="PF01040">
    <property type="entry name" value="UbiA"/>
    <property type="match status" value="1"/>
</dbReference>
<organism evidence="7 8">
    <name type="scientific">Aquimarina addita</name>
    <dbReference type="NCBI Taxonomy" id="870485"/>
    <lineage>
        <taxon>Bacteria</taxon>
        <taxon>Pseudomonadati</taxon>
        <taxon>Bacteroidota</taxon>
        <taxon>Flavobacteriia</taxon>
        <taxon>Flavobacteriales</taxon>
        <taxon>Flavobacteriaceae</taxon>
        <taxon>Aquimarina</taxon>
    </lineage>
</organism>
<evidence type="ECO:0000256" key="5">
    <source>
        <dbReference type="ARBA" id="ARBA00023136"/>
    </source>
</evidence>
<protein>
    <submittedName>
        <fullName evidence="7">Geranylgeranylglycerol-phosphate geranylgeranyltransferase</fullName>
    </submittedName>
</protein>
<feature type="transmembrane region" description="Helical" evidence="6">
    <location>
        <begin position="171"/>
        <end position="189"/>
    </location>
</feature>
<feature type="transmembrane region" description="Helical" evidence="6">
    <location>
        <begin position="248"/>
        <end position="265"/>
    </location>
</feature>
<feature type="transmembrane region" description="Helical" evidence="6">
    <location>
        <begin position="285"/>
        <end position="302"/>
    </location>
</feature>